<evidence type="ECO:0000313" key="10">
    <source>
        <dbReference type="Proteomes" id="UP000295416"/>
    </source>
</evidence>
<feature type="transmembrane region" description="Helical" evidence="7">
    <location>
        <begin position="388"/>
        <end position="409"/>
    </location>
</feature>
<name>A0A4R2P8L4_9BACL</name>
<feature type="domain" description="Amino acid permease/ SLC12A" evidence="8">
    <location>
        <begin position="1"/>
        <end position="441"/>
    </location>
</feature>
<evidence type="ECO:0000256" key="1">
    <source>
        <dbReference type="ARBA" id="ARBA00004141"/>
    </source>
</evidence>
<feature type="transmembrane region" description="Helical" evidence="7">
    <location>
        <begin position="415"/>
        <end position="433"/>
    </location>
</feature>
<dbReference type="InterPro" id="IPR004840">
    <property type="entry name" value="Amino_acid_permease_CS"/>
</dbReference>
<evidence type="ECO:0000256" key="5">
    <source>
        <dbReference type="ARBA" id="ARBA00022989"/>
    </source>
</evidence>
<feature type="transmembrane region" description="Helical" evidence="7">
    <location>
        <begin position="107"/>
        <end position="125"/>
    </location>
</feature>
<feature type="transmembrane region" description="Helical" evidence="7">
    <location>
        <begin position="271"/>
        <end position="296"/>
    </location>
</feature>
<keyword evidence="4" id="KW-0029">Amino-acid transport</keyword>
<feature type="transmembrane region" description="Helical" evidence="7">
    <location>
        <begin position="316"/>
        <end position="337"/>
    </location>
</feature>
<evidence type="ECO:0000256" key="3">
    <source>
        <dbReference type="ARBA" id="ARBA00022692"/>
    </source>
</evidence>
<keyword evidence="10" id="KW-1185">Reference proteome</keyword>
<protein>
    <submittedName>
        <fullName evidence="9">Arginine:proton symporter (AAT family)</fullName>
    </submittedName>
</protein>
<keyword evidence="6 7" id="KW-0472">Membrane</keyword>
<dbReference type="Gene3D" id="1.20.1740.10">
    <property type="entry name" value="Amino acid/polyamine transporter I"/>
    <property type="match status" value="1"/>
</dbReference>
<dbReference type="PIRSF" id="PIRSF006060">
    <property type="entry name" value="AA_transporter"/>
    <property type="match status" value="1"/>
</dbReference>
<dbReference type="GO" id="GO:0006865">
    <property type="term" value="P:amino acid transport"/>
    <property type="evidence" value="ECO:0007669"/>
    <property type="project" value="UniProtKB-KW"/>
</dbReference>
<dbReference type="EMBL" id="SLXK01000003">
    <property type="protein sequence ID" value="TCP31309.1"/>
    <property type="molecule type" value="Genomic_DNA"/>
</dbReference>
<evidence type="ECO:0000256" key="7">
    <source>
        <dbReference type="SAM" id="Phobius"/>
    </source>
</evidence>
<feature type="transmembrane region" description="Helical" evidence="7">
    <location>
        <begin position="137"/>
        <end position="159"/>
    </location>
</feature>
<dbReference type="PROSITE" id="PS00218">
    <property type="entry name" value="AMINO_ACID_PERMEASE_1"/>
    <property type="match status" value="1"/>
</dbReference>
<dbReference type="Pfam" id="PF00324">
    <property type="entry name" value="AA_permease"/>
    <property type="match status" value="1"/>
</dbReference>
<evidence type="ECO:0000313" key="9">
    <source>
        <dbReference type="EMBL" id="TCP31309.1"/>
    </source>
</evidence>
<dbReference type="FunFam" id="1.20.1740.10:FF:000001">
    <property type="entry name" value="Amino acid permease"/>
    <property type="match status" value="1"/>
</dbReference>
<keyword evidence="2" id="KW-0813">Transport</keyword>
<reference evidence="9 10" key="1">
    <citation type="submission" date="2019-03" db="EMBL/GenBank/DDBJ databases">
        <title>Genomic Encyclopedia of Type Strains, Phase IV (KMG-IV): sequencing the most valuable type-strain genomes for metagenomic binning, comparative biology and taxonomic classification.</title>
        <authorList>
            <person name="Goeker M."/>
        </authorList>
    </citation>
    <scope>NUCLEOTIDE SEQUENCE [LARGE SCALE GENOMIC DNA]</scope>
    <source>
        <strain evidence="9 10">DSM 19377</strain>
    </source>
</reference>
<sequence>MIALGGVIGSGLFLSTGLTLNQAGPGGAVLAYLIGGLTMYLVMLCLGELSVVMPVAGSFQMYAAKFIGPATGFMIGWMYWFSWALTVGLELTSAGILMQRWLPNSPVWVWVIVFGCLLFFLNSLSAKSFGESEFWTAGVKVIAIVLFIILGGAAMFGLIDMKGEASTPLFSHFVDDGGLFPNGITAVLLTMIAVNFSFQGTELIGITAGESENPGETIPKAIKNTGWRIIIFYVLTVVILASLIPWKQAGALESPFVTVLDKIGVPFAADIMNFVILTAMLSVANSALYATTRMLWSLSSQSMASPIFKKLKRNGVPFNALIASLAVAGLSLLSSVFAADTVYAWLLSASGVTAVIVWISISASQFFFRRRFVAEGGKLEDLKFRTPLYPLVPILGFTLNSIVVISLAFIPDQRIVLYCGLPIIAFCYLYYHFRVKKVIEKKNGEQSMGM</sequence>
<dbReference type="Proteomes" id="UP000295416">
    <property type="component" value="Unassembled WGS sequence"/>
</dbReference>
<dbReference type="AlphaFoldDB" id="A0A4R2P8L4"/>
<proteinExistence type="predicted"/>
<comment type="caution">
    <text evidence="9">The sequence shown here is derived from an EMBL/GenBank/DDBJ whole genome shotgun (WGS) entry which is preliminary data.</text>
</comment>
<dbReference type="GO" id="GO:0055085">
    <property type="term" value="P:transmembrane transport"/>
    <property type="evidence" value="ECO:0007669"/>
    <property type="project" value="InterPro"/>
</dbReference>
<organism evidence="9 10">
    <name type="scientific">Scopulibacillus darangshiensis</name>
    <dbReference type="NCBI Taxonomy" id="442528"/>
    <lineage>
        <taxon>Bacteria</taxon>
        <taxon>Bacillati</taxon>
        <taxon>Bacillota</taxon>
        <taxon>Bacilli</taxon>
        <taxon>Bacillales</taxon>
        <taxon>Sporolactobacillaceae</taxon>
        <taxon>Scopulibacillus</taxon>
    </lineage>
</organism>
<dbReference type="GO" id="GO:0016020">
    <property type="term" value="C:membrane"/>
    <property type="evidence" value="ECO:0007669"/>
    <property type="project" value="UniProtKB-SubCell"/>
</dbReference>
<evidence type="ECO:0000256" key="6">
    <source>
        <dbReference type="ARBA" id="ARBA00023136"/>
    </source>
</evidence>
<evidence type="ECO:0000256" key="2">
    <source>
        <dbReference type="ARBA" id="ARBA00022448"/>
    </source>
</evidence>
<feature type="transmembrane region" description="Helical" evidence="7">
    <location>
        <begin position="229"/>
        <end position="246"/>
    </location>
</feature>
<feature type="transmembrane region" description="Helical" evidence="7">
    <location>
        <begin position="343"/>
        <end position="368"/>
    </location>
</feature>
<evidence type="ECO:0000259" key="8">
    <source>
        <dbReference type="Pfam" id="PF00324"/>
    </source>
</evidence>
<accession>A0A4R2P8L4</accession>
<dbReference type="PANTHER" id="PTHR43495:SF5">
    <property type="entry name" value="GAMMA-AMINOBUTYRIC ACID PERMEASE"/>
    <property type="match status" value="1"/>
</dbReference>
<evidence type="ECO:0000256" key="4">
    <source>
        <dbReference type="ARBA" id="ARBA00022970"/>
    </source>
</evidence>
<dbReference type="PANTHER" id="PTHR43495">
    <property type="entry name" value="GABA PERMEASE"/>
    <property type="match status" value="1"/>
</dbReference>
<feature type="transmembrane region" description="Helical" evidence="7">
    <location>
        <begin position="66"/>
        <end position="87"/>
    </location>
</feature>
<keyword evidence="5 7" id="KW-1133">Transmembrane helix</keyword>
<gene>
    <name evidence="9" type="ORF">EV207_103194</name>
</gene>
<feature type="transmembrane region" description="Helical" evidence="7">
    <location>
        <begin position="29"/>
        <end position="54"/>
    </location>
</feature>
<feature type="transmembrane region" description="Helical" evidence="7">
    <location>
        <begin position="179"/>
        <end position="198"/>
    </location>
</feature>
<dbReference type="InterPro" id="IPR004841">
    <property type="entry name" value="AA-permease/SLC12A_dom"/>
</dbReference>
<keyword evidence="3 7" id="KW-0812">Transmembrane</keyword>
<comment type="subcellular location">
    <subcellularLocation>
        <location evidence="1">Membrane</location>
        <topology evidence="1">Multi-pass membrane protein</topology>
    </subcellularLocation>
</comment>